<name>A0A4R2D1F6_SHIGR</name>
<keyword evidence="1" id="KW-1133">Transmembrane helix</keyword>
<keyword evidence="3" id="KW-1185">Reference proteome</keyword>
<keyword evidence="1" id="KW-0812">Transmembrane</keyword>
<proteinExistence type="predicted"/>
<gene>
    <name evidence="2" type="ORF">EV665_102596</name>
</gene>
<dbReference type="Proteomes" id="UP000295351">
    <property type="component" value="Unassembled WGS sequence"/>
</dbReference>
<sequence length="81" mass="8663">MTRCDLSTMAECSCIASGVPCKVQEPLDLGTFRGTNHPDVGQTITNAMRDIAFDFIGCASLVTIILLIIYRFAALAGPINV</sequence>
<accession>A0A4R2D1F6</accession>
<protein>
    <submittedName>
        <fullName evidence="2">Uncharacterized protein</fullName>
    </submittedName>
</protein>
<dbReference type="EMBL" id="SLVX01000002">
    <property type="protein sequence ID" value="TCN48067.1"/>
    <property type="molecule type" value="Genomic_DNA"/>
</dbReference>
<dbReference type="RefSeq" id="WP_133033406.1">
    <property type="nucleotide sequence ID" value="NZ_BAABEI010000012.1"/>
</dbReference>
<reference evidence="2 3" key="1">
    <citation type="submission" date="2019-03" db="EMBL/GenBank/DDBJ databases">
        <title>Genomic Encyclopedia of Type Strains, Phase IV (KMG-IV): sequencing the most valuable type-strain genomes for metagenomic binning, comparative biology and taxonomic classification.</title>
        <authorList>
            <person name="Goeker M."/>
        </authorList>
    </citation>
    <scope>NUCLEOTIDE SEQUENCE [LARGE SCALE GENOMIC DNA]</scope>
    <source>
        <strain evidence="2 3">DSM 18401</strain>
    </source>
</reference>
<comment type="caution">
    <text evidence="2">The sequence shown here is derived from an EMBL/GenBank/DDBJ whole genome shotgun (WGS) entry which is preliminary data.</text>
</comment>
<feature type="transmembrane region" description="Helical" evidence="1">
    <location>
        <begin position="51"/>
        <end position="73"/>
    </location>
</feature>
<dbReference type="AlphaFoldDB" id="A0A4R2D1F6"/>
<organism evidence="2 3">
    <name type="scientific">Shinella granuli</name>
    <dbReference type="NCBI Taxonomy" id="323621"/>
    <lineage>
        <taxon>Bacteria</taxon>
        <taxon>Pseudomonadati</taxon>
        <taxon>Pseudomonadota</taxon>
        <taxon>Alphaproteobacteria</taxon>
        <taxon>Hyphomicrobiales</taxon>
        <taxon>Rhizobiaceae</taxon>
        <taxon>Shinella</taxon>
    </lineage>
</organism>
<evidence type="ECO:0000313" key="3">
    <source>
        <dbReference type="Proteomes" id="UP000295351"/>
    </source>
</evidence>
<evidence type="ECO:0000256" key="1">
    <source>
        <dbReference type="SAM" id="Phobius"/>
    </source>
</evidence>
<keyword evidence="1" id="KW-0472">Membrane</keyword>
<evidence type="ECO:0000313" key="2">
    <source>
        <dbReference type="EMBL" id="TCN48067.1"/>
    </source>
</evidence>